<keyword evidence="2" id="KW-0521">NADP</keyword>
<comment type="similarity">
    <text evidence="1 2">Belongs to the pyrroline-5-carboxylate reductase family.</text>
</comment>
<gene>
    <name evidence="5" type="primary">comER</name>
    <name evidence="2" type="synonym">proC</name>
    <name evidence="5" type="ORF">ACFSUF_09635</name>
</gene>
<dbReference type="Proteomes" id="UP001597541">
    <property type="component" value="Unassembled WGS sequence"/>
</dbReference>
<dbReference type="SUPFAM" id="SSF51735">
    <property type="entry name" value="NAD(P)-binding Rossmann-fold domains"/>
    <property type="match status" value="1"/>
</dbReference>
<evidence type="ECO:0000313" key="6">
    <source>
        <dbReference type="Proteomes" id="UP001597541"/>
    </source>
</evidence>
<organism evidence="5 6">
    <name type="scientific">Paenibacillus gansuensis</name>
    <dbReference type="NCBI Taxonomy" id="306542"/>
    <lineage>
        <taxon>Bacteria</taxon>
        <taxon>Bacillati</taxon>
        <taxon>Bacillota</taxon>
        <taxon>Bacilli</taxon>
        <taxon>Bacillales</taxon>
        <taxon>Paenibacillaceae</taxon>
        <taxon>Paenibacillus</taxon>
    </lineage>
</organism>
<evidence type="ECO:0000259" key="4">
    <source>
        <dbReference type="Pfam" id="PF14748"/>
    </source>
</evidence>
<dbReference type="Pfam" id="PF14748">
    <property type="entry name" value="P5CR_dimer"/>
    <property type="match status" value="1"/>
</dbReference>
<dbReference type="PIRSF" id="PIRSF000193">
    <property type="entry name" value="Pyrrol-5-carb_rd"/>
    <property type="match status" value="1"/>
</dbReference>
<comment type="catalytic activity">
    <reaction evidence="2">
        <text>L-proline + NAD(+) = (S)-1-pyrroline-5-carboxylate + NADH + 2 H(+)</text>
        <dbReference type="Rhea" id="RHEA:14105"/>
        <dbReference type="ChEBI" id="CHEBI:15378"/>
        <dbReference type="ChEBI" id="CHEBI:17388"/>
        <dbReference type="ChEBI" id="CHEBI:57540"/>
        <dbReference type="ChEBI" id="CHEBI:57945"/>
        <dbReference type="ChEBI" id="CHEBI:60039"/>
        <dbReference type="EC" id="1.5.1.2"/>
    </reaction>
</comment>
<comment type="pathway">
    <text evidence="2">Amino-acid biosynthesis; L-proline biosynthesis; L-proline from L-glutamate 5-semialdehyde: step 1/1.</text>
</comment>
<dbReference type="InterPro" id="IPR053790">
    <property type="entry name" value="P5CR-like_CS"/>
</dbReference>
<dbReference type="InterPro" id="IPR036291">
    <property type="entry name" value="NAD(P)-bd_dom_sf"/>
</dbReference>
<dbReference type="HAMAP" id="MF_01925">
    <property type="entry name" value="P5C_reductase"/>
    <property type="match status" value="1"/>
</dbReference>
<keyword evidence="2" id="KW-0641">Proline biosynthesis</keyword>
<dbReference type="PANTHER" id="PTHR11645">
    <property type="entry name" value="PYRROLINE-5-CARBOXYLATE REDUCTASE"/>
    <property type="match status" value="1"/>
</dbReference>
<dbReference type="EMBL" id="JBHUME010000007">
    <property type="protein sequence ID" value="MFD2612682.1"/>
    <property type="molecule type" value="Genomic_DNA"/>
</dbReference>
<evidence type="ECO:0000313" key="5">
    <source>
        <dbReference type="EMBL" id="MFD2612682.1"/>
    </source>
</evidence>
<evidence type="ECO:0000256" key="2">
    <source>
        <dbReference type="HAMAP-Rule" id="MF_01925"/>
    </source>
</evidence>
<name>A0ABW5PEC9_9BACL</name>
<dbReference type="Pfam" id="PF03807">
    <property type="entry name" value="F420_oxidored"/>
    <property type="match status" value="1"/>
</dbReference>
<dbReference type="InterPro" id="IPR000304">
    <property type="entry name" value="Pyrroline-COOH_reductase"/>
</dbReference>
<comment type="function">
    <text evidence="2">Catalyzes the reduction of 1-pyrroline-5-carboxylate (PCA) to L-proline.</text>
</comment>
<comment type="caution">
    <text evidence="5">The sequence shown here is derived from an EMBL/GenBank/DDBJ whole genome shotgun (WGS) entry which is preliminary data.</text>
</comment>
<reference evidence="6" key="1">
    <citation type="journal article" date="2019" name="Int. J. Syst. Evol. Microbiol.">
        <title>The Global Catalogue of Microorganisms (GCM) 10K type strain sequencing project: providing services to taxonomists for standard genome sequencing and annotation.</title>
        <authorList>
            <consortium name="The Broad Institute Genomics Platform"/>
            <consortium name="The Broad Institute Genome Sequencing Center for Infectious Disease"/>
            <person name="Wu L."/>
            <person name="Ma J."/>
        </authorList>
    </citation>
    <scope>NUCLEOTIDE SEQUENCE [LARGE SCALE GENOMIC DNA]</scope>
    <source>
        <strain evidence="6">KCTC 3950</strain>
    </source>
</reference>
<dbReference type="EC" id="1.5.1.2" evidence="2"/>
<feature type="domain" description="Pyrroline-5-carboxylate reductase dimerisation" evidence="4">
    <location>
        <begin position="159"/>
        <end position="259"/>
    </location>
</feature>
<dbReference type="InterPro" id="IPR008927">
    <property type="entry name" value="6-PGluconate_DH-like_C_sf"/>
</dbReference>
<dbReference type="Gene3D" id="1.10.3730.10">
    <property type="entry name" value="ProC C-terminal domain-like"/>
    <property type="match status" value="1"/>
</dbReference>
<evidence type="ECO:0000256" key="1">
    <source>
        <dbReference type="ARBA" id="ARBA00005525"/>
    </source>
</evidence>
<keyword evidence="2" id="KW-0963">Cytoplasm</keyword>
<sequence>MKVGFIGTGSMGSILIESLIQSGALQPEHMIASNRTFSKVELLEAKYPGFQAVQSNVQVAGDSDILFLCVKPKEFRQVAEEIKGAVCAEQIVVSITSPVQIKQLESVLKGKIAKIIPSITNYVCSGATLCIYGDRITPEDQILLERLLSNISLPIRVAEEYTRVSSDLSSCGPAFLAFFVQKFVDAAVEQTGIPREEAVRLAAEMVLGTGKLLTVGGFSPESLQKRVSVPGGITEEALHLLDVRLQGVFNELIETTHSKFFEDVDKVEAQFYAPK</sequence>
<dbReference type="PROSITE" id="PS00521">
    <property type="entry name" value="P5CR"/>
    <property type="match status" value="1"/>
</dbReference>
<dbReference type="PANTHER" id="PTHR11645:SF51">
    <property type="entry name" value="COME OPERON PROTEIN 4"/>
    <property type="match status" value="1"/>
</dbReference>
<dbReference type="NCBIfam" id="NF005814">
    <property type="entry name" value="PRK07680.1"/>
    <property type="match status" value="1"/>
</dbReference>
<protein>
    <recommendedName>
        <fullName evidence="2">Pyrroline-5-carboxylate reductase</fullName>
        <shortName evidence="2">P5C reductase</shortName>
        <shortName evidence="2">P5CR</shortName>
        <ecNumber evidence="2">1.5.1.2</ecNumber>
    </recommendedName>
    <alternativeName>
        <fullName evidence="2">PCA reductase</fullName>
    </alternativeName>
</protein>
<dbReference type="InterPro" id="IPR029036">
    <property type="entry name" value="P5CR_dimer"/>
</dbReference>
<proteinExistence type="inferred from homology"/>
<dbReference type="RefSeq" id="WP_377602418.1">
    <property type="nucleotide sequence ID" value="NZ_JBHUME010000007.1"/>
</dbReference>
<dbReference type="SUPFAM" id="SSF48179">
    <property type="entry name" value="6-phosphogluconate dehydrogenase C-terminal domain-like"/>
    <property type="match status" value="1"/>
</dbReference>
<evidence type="ECO:0000259" key="3">
    <source>
        <dbReference type="Pfam" id="PF03807"/>
    </source>
</evidence>
<keyword evidence="2" id="KW-0028">Amino-acid biosynthesis</keyword>
<comment type="subcellular location">
    <subcellularLocation>
        <location evidence="2">Cytoplasm</location>
    </subcellularLocation>
</comment>
<dbReference type="Gene3D" id="3.40.50.720">
    <property type="entry name" value="NAD(P)-binding Rossmann-like Domain"/>
    <property type="match status" value="1"/>
</dbReference>
<dbReference type="InterPro" id="IPR028939">
    <property type="entry name" value="P5C_Rdtase_cat_N"/>
</dbReference>
<keyword evidence="6" id="KW-1185">Reference proteome</keyword>
<keyword evidence="2" id="KW-0560">Oxidoreductase</keyword>
<feature type="domain" description="Pyrroline-5-carboxylate reductase catalytic N-terminal" evidence="3">
    <location>
        <begin position="2"/>
        <end position="97"/>
    </location>
</feature>
<comment type="catalytic activity">
    <reaction evidence="2">
        <text>L-proline + NADP(+) = (S)-1-pyrroline-5-carboxylate + NADPH + 2 H(+)</text>
        <dbReference type="Rhea" id="RHEA:14109"/>
        <dbReference type="ChEBI" id="CHEBI:15378"/>
        <dbReference type="ChEBI" id="CHEBI:17388"/>
        <dbReference type="ChEBI" id="CHEBI:57783"/>
        <dbReference type="ChEBI" id="CHEBI:58349"/>
        <dbReference type="ChEBI" id="CHEBI:60039"/>
        <dbReference type="EC" id="1.5.1.2"/>
    </reaction>
</comment>
<accession>A0ABW5PEC9</accession>